<proteinExistence type="predicted"/>
<accession>A0A2B7ZI08</accession>
<feature type="region of interest" description="Disordered" evidence="1">
    <location>
        <begin position="1"/>
        <end position="62"/>
    </location>
</feature>
<name>A0A2B7ZI08_9EURO</name>
<organism evidence="2 3">
    <name type="scientific">[Emmonsia] crescens</name>
    <dbReference type="NCBI Taxonomy" id="73230"/>
    <lineage>
        <taxon>Eukaryota</taxon>
        <taxon>Fungi</taxon>
        <taxon>Dikarya</taxon>
        <taxon>Ascomycota</taxon>
        <taxon>Pezizomycotina</taxon>
        <taxon>Eurotiomycetes</taxon>
        <taxon>Eurotiomycetidae</taxon>
        <taxon>Onygenales</taxon>
        <taxon>Ajellomycetaceae</taxon>
        <taxon>Emergomyces</taxon>
    </lineage>
</organism>
<protein>
    <submittedName>
        <fullName evidence="2">Uncharacterized protein</fullName>
    </submittedName>
</protein>
<keyword evidence="3" id="KW-1185">Reference proteome</keyword>
<dbReference type="AlphaFoldDB" id="A0A2B7ZI08"/>
<sequence>MIVCLDLQQDGDKQSDSIEADDTLIDGSMSPPKQFDSLDYTPPQTISPDPKSGAGSGTATYTPEAKLRLPTIPHPHHTLQSLQSSSRFLIFQTHWESLFQEYGFEDPNLGYLPDFDPFMANGF</sequence>
<evidence type="ECO:0000313" key="3">
    <source>
        <dbReference type="Proteomes" id="UP000226031"/>
    </source>
</evidence>
<evidence type="ECO:0000313" key="2">
    <source>
        <dbReference type="EMBL" id="PGH32437.1"/>
    </source>
</evidence>
<reference evidence="2 3" key="1">
    <citation type="submission" date="2017-10" db="EMBL/GenBank/DDBJ databases">
        <title>Comparative genomics in systemic dimorphic fungi from Ajellomycetaceae.</title>
        <authorList>
            <person name="Munoz J.F."/>
            <person name="Mcewen J.G."/>
            <person name="Clay O.K."/>
            <person name="Cuomo C.A."/>
        </authorList>
    </citation>
    <scope>NUCLEOTIDE SEQUENCE [LARGE SCALE GENOMIC DNA]</scope>
    <source>
        <strain evidence="2 3">UAMH4076</strain>
    </source>
</reference>
<comment type="caution">
    <text evidence="2">The sequence shown here is derived from an EMBL/GenBank/DDBJ whole genome shotgun (WGS) entry which is preliminary data.</text>
</comment>
<dbReference type="EMBL" id="PDND01000093">
    <property type="protein sequence ID" value="PGH32437.1"/>
    <property type="molecule type" value="Genomic_DNA"/>
</dbReference>
<evidence type="ECO:0000256" key="1">
    <source>
        <dbReference type="SAM" id="MobiDB-lite"/>
    </source>
</evidence>
<dbReference type="Proteomes" id="UP000226031">
    <property type="component" value="Unassembled WGS sequence"/>
</dbReference>
<gene>
    <name evidence="2" type="ORF">GX50_04802</name>
</gene>
<dbReference type="STRING" id="73230.A0A2B7ZI08"/>